<proteinExistence type="predicted"/>
<evidence type="ECO:0000256" key="1">
    <source>
        <dbReference type="ARBA" id="ARBA00022801"/>
    </source>
</evidence>
<dbReference type="InterPro" id="IPR003736">
    <property type="entry name" value="PAAI_dom"/>
</dbReference>
<dbReference type="HOGENOM" id="CLU_089876_3_0_7"/>
<sequence>MPQEETDRQRTVTWEDPAITVKAMGDHGGLEWLGLLKDGSLPRPPIGALLGYRLKDFGPGWALFEMDDGQWLYNPIGMIHGGALATLMDSAMGCAVHSTLPKGVGYSTIEFKVNFVHPVKSGVGRVFAEAKAIHVGKSIATAEATVKDGQGRLYAHAVCTCMILRAQKA</sequence>
<gene>
    <name evidence="3" type="ordered locus">Deba_0978</name>
</gene>
<keyword evidence="4" id="KW-1185">Reference proteome</keyword>
<dbReference type="RefSeq" id="WP_013257802.1">
    <property type="nucleotide sequence ID" value="NC_014365.1"/>
</dbReference>
<accession>E1QFL2</accession>
<dbReference type="NCBIfam" id="TIGR00369">
    <property type="entry name" value="unchar_dom_1"/>
    <property type="match status" value="1"/>
</dbReference>
<dbReference type="eggNOG" id="COG2050">
    <property type="taxonomic scope" value="Bacteria"/>
</dbReference>
<dbReference type="STRING" id="644282.Deba_0978"/>
<dbReference type="EMBL" id="CP002085">
    <property type="protein sequence ID" value="ADK84348.1"/>
    <property type="molecule type" value="Genomic_DNA"/>
</dbReference>
<organism evidence="3 4">
    <name type="scientific">Desulfarculus baarsii (strain ATCC 33931 / DSM 2075 / LMG 7858 / VKM B-1802 / 2st14)</name>
    <dbReference type="NCBI Taxonomy" id="644282"/>
    <lineage>
        <taxon>Bacteria</taxon>
        <taxon>Pseudomonadati</taxon>
        <taxon>Thermodesulfobacteriota</taxon>
        <taxon>Desulfarculia</taxon>
        <taxon>Desulfarculales</taxon>
        <taxon>Desulfarculaceae</taxon>
        <taxon>Desulfarculus</taxon>
    </lineage>
</organism>
<keyword evidence="1" id="KW-0378">Hydrolase</keyword>
<name>E1QFL2_DESB2</name>
<dbReference type="Pfam" id="PF03061">
    <property type="entry name" value="4HBT"/>
    <property type="match status" value="1"/>
</dbReference>
<dbReference type="Proteomes" id="UP000009047">
    <property type="component" value="Chromosome"/>
</dbReference>
<dbReference type="GO" id="GO:0061522">
    <property type="term" value="F:1,4-dihydroxy-2-naphthoyl-CoA thioesterase activity"/>
    <property type="evidence" value="ECO:0007669"/>
    <property type="project" value="TreeGrafter"/>
</dbReference>
<dbReference type="InterPro" id="IPR006683">
    <property type="entry name" value="Thioestr_dom"/>
</dbReference>
<feature type="domain" description="Thioesterase" evidence="2">
    <location>
        <begin position="77"/>
        <end position="154"/>
    </location>
</feature>
<evidence type="ECO:0000259" key="2">
    <source>
        <dbReference type="Pfam" id="PF03061"/>
    </source>
</evidence>
<dbReference type="Gene3D" id="3.10.129.10">
    <property type="entry name" value="Hotdog Thioesterase"/>
    <property type="match status" value="1"/>
</dbReference>
<dbReference type="CDD" id="cd03443">
    <property type="entry name" value="PaaI_thioesterase"/>
    <property type="match status" value="1"/>
</dbReference>
<dbReference type="GO" id="GO:0005829">
    <property type="term" value="C:cytosol"/>
    <property type="evidence" value="ECO:0007669"/>
    <property type="project" value="TreeGrafter"/>
</dbReference>
<dbReference type="PANTHER" id="PTHR43240:SF1">
    <property type="entry name" value="BLR5584 PROTEIN"/>
    <property type="match status" value="1"/>
</dbReference>
<dbReference type="AlphaFoldDB" id="E1QFL2"/>
<dbReference type="InterPro" id="IPR029069">
    <property type="entry name" value="HotDog_dom_sf"/>
</dbReference>
<reference evidence="3 4" key="1">
    <citation type="journal article" date="2010" name="Stand. Genomic Sci.">
        <title>Complete genome sequence of Desulfarculus baarsii type strain (2st14).</title>
        <authorList>
            <person name="Sun H."/>
            <person name="Spring S."/>
            <person name="Lapidus A."/>
            <person name="Davenport K."/>
            <person name="Del Rio T.G."/>
            <person name="Tice H."/>
            <person name="Nolan M."/>
            <person name="Copeland A."/>
            <person name="Cheng J.F."/>
            <person name="Lucas S."/>
            <person name="Tapia R."/>
            <person name="Goodwin L."/>
            <person name="Pitluck S."/>
            <person name="Ivanova N."/>
            <person name="Pagani I."/>
            <person name="Mavromatis K."/>
            <person name="Ovchinnikova G."/>
            <person name="Pati A."/>
            <person name="Chen A."/>
            <person name="Palaniappan K."/>
            <person name="Hauser L."/>
            <person name="Chang Y.J."/>
            <person name="Jeffries C.D."/>
            <person name="Detter J.C."/>
            <person name="Han C."/>
            <person name="Rohde M."/>
            <person name="Brambilla E."/>
            <person name="Goker M."/>
            <person name="Woyke T."/>
            <person name="Bristow J."/>
            <person name="Eisen J.A."/>
            <person name="Markowitz V."/>
            <person name="Hugenholtz P."/>
            <person name="Kyrpides N.C."/>
            <person name="Klenk H.P."/>
            <person name="Land M."/>
        </authorList>
    </citation>
    <scope>NUCLEOTIDE SEQUENCE [LARGE SCALE GENOMIC DNA]</scope>
    <source>
        <strain evidence="4">ATCC 33931 / DSM 2075 / LMG 7858 / VKM B-1802 / 2st14</strain>
    </source>
</reference>
<evidence type="ECO:0000313" key="3">
    <source>
        <dbReference type="EMBL" id="ADK84348.1"/>
    </source>
</evidence>
<dbReference type="PANTHER" id="PTHR43240">
    <property type="entry name" value="1,4-DIHYDROXY-2-NAPHTHOYL-COA THIOESTERASE 1"/>
    <property type="match status" value="1"/>
</dbReference>
<dbReference type="KEGG" id="dbr:Deba_0978"/>
<evidence type="ECO:0000313" key="4">
    <source>
        <dbReference type="Proteomes" id="UP000009047"/>
    </source>
</evidence>
<protein>
    <submittedName>
        <fullName evidence="3">Thioesterase superfamily protein</fullName>
    </submittedName>
</protein>
<dbReference type="OrthoDB" id="9813282at2"/>
<dbReference type="SUPFAM" id="SSF54637">
    <property type="entry name" value="Thioesterase/thiol ester dehydrase-isomerase"/>
    <property type="match status" value="1"/>
</dbReference>